<dbReference type="GO" id="GO:0007030">
    <property type="term" value="P:Golgi organization"/>
    <property type="evidence" value="ECO:0007669"/>
    <property type="project" value="TreeGrafter"/>
</dbReference>
<keyword evidence="4" id="KW-0449">Lipoprotein</keyword>
<name>A0A8S1C549_9INSE</name>
<dbReference type="InterPro" id="IPR019142">
    <property type="entry name" value="Dymeclin"/>
</dbReference>
<dbReference type="PANTHER" id="PTHR12895:SF9">
    <property type="entry name" value="DYMECLIN"/>
    <property type="match status" value="1"/>
</dbReference>
<dbReference type="OrthoDB" id="10253409at2759"/>
<evidence type="ECO:0000256" key="1">
    <source>
        <dbReference type="ARBA" id="ARBA00010603"/>
    </source>
</evidence>
<comment type="caution">
    <text evidence="5">The sequence shown here is derived from an EMBL/GenBank/DDBJ whole genome shotgun (WGS) entry which is preliminary data.</text>
</comment>
<dbReference type="PANTHER" id="PTHR12895">
    <property type="entry name" value="DYMECLIN"/>
    <property type="match status" value="1"/>
</dbReference>
<organism evidence="5 6">
    <name type="scientific">Cloeon dipterum</name>
    <dbReference type="NCBI Taxonomy" id="197152"/>
    <lineage>
        <taxon>Eukaryota</taxon>
        <taxon>Metazoa</taxon>
        <taxon>Ecdysozoa</taxon>
        <taxon>Arthropoda</taxon>
        <taxon>Hexapoda</taxon>
        <taxon>Insecta</taxon>
        <taxon>Pterygota</taxon>
        <taxon>Palaeoptera</taxon>
        <taxon>Ephemeroptera</taxon>
        <taxon>Pisciforma</taxon>
        <taxon>Baetidae</taxon>
        <taxon>Cloeon</taxon>
    </lineage>
</organism>
<keyword evidence="3" id="KW-0519">Myristate</keyword>
<proteinExistence type="inferred from homology"/>
<sequence>MKECYCLRLKMGSSESRLADLSSNEFIQKFVGKEIIAPNDPFWEQFLTFTFIPPKSAADQRNLDESVQGICRQLLANNPRSGNFHSLVSFFIEKSICVRANDSQNDNFTFSWSTHNSLFVLKVLCKFFVENITEEDFANQFEIGGDKKSAAVEGSDQLSKLDVFLSSLVELLVDLPVRDTTYALHFEAINCLLVLLSAQLFTNQQANKSMIYRYLIAGKSSIHSCLLIKRLLSHFGTREKAPPNFMGRGDTGGSIVLGLASGIWNMLTFGLANNEPLKEGEPDSPLANQSLLLILVLVSHCTCEKNLLNPYREALFSFSNSAESGSAVSASSASFTIDFPWMYLALCNAPASDQSTLLLYLLIHCNPNMRSFIISRADIELLVVPILKTLYHAPHSNSHHIYMSLIILLILSEDEIFNRTVHQIKLRSITWYTERAISEISLGGLLVLVVIRTIQYNILKMRDKYLHTNCLAALANMSSQFSDLHPYVSQRLVSLFETLAKKHNRLSSEVAALKRSQSTVPSEQESDMEQDLAVLEDVLRMVLEILNSCLTHQLASNPNLIYTLLYKKETFEMFKSHPAFQDVVCNIDLVITYFAYKLQQIQSDLGEGDVLETIQQGAMQWNKDRLKKFPDLKFKYVEEDRPEEFFIPYVWSLVCQSSGIHWNMDKVKLFFPDTSEAVC</sequence>
<evidence type="ECO:0000256" key="2">
    <source>
        <dbReference type="ARBA" id="ARBA00015736"/>
    </source>
</evidence>
<evidence type="ECO:0000313" key="6">
    <source>
        <dbReference type="Proteomes" id="UP000494165"/>
    </source>
</evidence>
<dbReference type="AlphaFoldDB" id="A0A8S1C549"/>
<evidence type="ECO:0000256" key="3">
    <source>
        <dbReference type="ARBA" id="ARBA00022707"/>
    </source>
</evidence>
<dbReference type="Proteomes" id="UP000494165">
    <property type="component" value="Unassembled WGS sequence"/>
</dbReference>
<evidence type="ECO:0000313" key="5">
    <source>
        <dbReference type="EMBL" id="CAB3362317.1"/>
    </source>
</evidence>
<evidence type="ECO:0000256" key="4">
    <source>
        <dbReference type="ARBA" id="ARBA00023288"/>
    </source>
</evidence>
<dbReference type="GO" id="GO:0005794">
    <property type="term" value="C:Golgi apparatus"/>
    <property type="evidence" value="ECO:0007669"/>
    <property type="project" value="TreeGrafter"/>
</dbReference>
<keyword evidence="6" id="KW-1185">Reference proteome</keyword>
<dbReference type="EMBL" id="CADEPI010000008">
    <property type="protein sequence ID" value="CAB3362317.1"/>
    <property type="molecule type" value="Genomic_DNA"/>
</dbReference>
<dbReference type="Pfam" id="PF09742">
    <property type="entry name" value="Dymeclin"/>
    <property type="match status" value="1"/>
</dbReference>
<reference evidence="5 6" key="1">
    <citation type="submission" date="2020-04" db="EMBL/GenBank/DDBJ databases">
        <authorList>
            <person name="Alioto T."/>
            <person name="Alioto T."/>
            <person name="Gomez Garrido J."/>
        </authorList>
    </citation>
    <scope>NUCLEOTIDE SEQUENCE [LARGE SCALE GENOMIC DNA]</scope>
</reference>
<protein>
    <recommendedName>
        <fullName evidence="2">Dymeclin</fullName>
    </recommendedName>
</protein>
<gene>
    <name evidence="5" type="ORF">CLODIP_2_CD05056</name>
</gene>
<accession>A0A8S1C549</accession>
<comment type="similarity">
    <text evidence="1">Belongs to the dymeclin family.</text>
</comment>